<evidence type="ECO:0000256" key="6">
    <source>
        <dbReference type="SAM" id="Phobius"/>
    </source>
</evidence>
<feature type="transmembrane region" description="Helical" evidence="6">
    <location>
        <begin position="215"/>
        <end position="240"/>
    </location>
</feature>
<comment type="subcellular location">
    <subcellularLocation>
        <location evidence="1">Membrane</location>
        <topology evidence="1">Multi-pass membrane protein</topology>
    </subcellularLocation>
</comment>
<keyword evidence="2" id="KW-0813">Transport</keyword>
<dbReference type="SUPFAM" id="SSF103473">
    <property type="entry name" value="MFS general substrate transporter"/>
    <property type="match status" value="1"/>
</dbReference>
<feature type="transmembrane region" description="Helical" evidence="6">
    <location>
        <begin position="252"/>
        <end position="275"/>
    </location>
</feature>
<evidence type="ECO:0000256" key="5">
    <source>
        <dbReference type="ARBA" id="ARBA00023136"/>
    </source>
</evidence>
<organism evidence="8">
    <name type="scientific">marine metagenome</name>
    <dbReference type="NCBI Taxonomy" id="408172"/>
    <lineage>
        <taxon>unclassified sequences</taxon>
        <taxon>metagenomes</taxon>
        <taxon>ecological metagenomes</taxon>
    </lineage>
</organism>
<dbReference type="EMBL" id="UINC01028588">
    <property type="protein sequence ID" value="SVB09829.1"/>
    <property type="molecule type" value="Genomic_DNA"/>
</dbReference>
<dbReference type="AlphaFoldDB" id="A0A382B806"/>
<accession>A0A382B806</accession>
<keyword evidence="4 6" id="KW-1133">Transmembrane helix</keyword>
<keyword evidence="3 6" id="KW-0812">Transmembrane</keyword>
<feature type="transmembrane region" description="Helical" evidence="6">
    <location>
        <begin position="135"/>
        <end position="158"/>
    </location>
</feature>
<feature type="non-terminal residue" evidence="8">
    <location>
        <position position="290"/>
    </location>
</feature>
<gene>
    <name evidence="8" type="ORF">METZ01_LOCUS162683</name>
</gene>
<feature type="transmembrane region" description="Helical" evidence="6">
    <location>
        <begin position="78"/>
        <end position="97"/>
    </location>
</feature>
<dbReference type="GO" id="GO:0016020">
    <property type="term" value="C:membrane"/>
    <property type="evidence" value="ECO:0007669"/>
    <property type="project" value="UniProtKB-SubCell"/>
</dbReference>
<feature type="transmembrane region" description="Helical" evidence="6">
    <location>
        <begin position="164"/>
        <end position="184"/>
    </location>
</feature>
<name>A0A382B806_9ZZZZ</name>
<dbReference type="PROSITE" id="PS50850">
    <property type="entry name" value="MFS"/>
    <property type="match status" value="1"/>
</dbReference>
<dbReference type="InterPro" id="IPR005829">
    <property type="entry name" value="Sugar_transporter_CS"/>
</dbReference>
<dbReference type="InterPro" id="IPR036259">
    <property type="entry name" value="MFS_trans_sf"/>
</dbReference>
<dbReference type="PANTHER" id="PTHR23504:SF15">
    <property type="entry name" value="MAJOR FACILITATOR SUPERFAMILY (MFS) PROFILE DOMAIN-CONTAINING PROTEIN"/>
    <property type="match status" value="1"/>
</dbReference>
<feature type="domain" description="Major facilitator superfamily (MFS) profile" evidence="7">
    <location>
        <begin position="7"/>
        <end position="290"/>
    </location>
</feature>
<dbReference type="InterPro" id="IPR001958">
    <property type="entry name" value="Tet-R_TetA/multi-R_MdtG-like"/>
</dbReference>
<dbReference type="InterPro" id="IPR011701">
    <property type="entry name" value="MFS"/>
</dbReference>
<keyword evidence="5 6" id="KW-0472">Membrane</keyword>
<evidence type="ECO:0000313" key="8">
    <source>
        <dbReference type="EMBL" id="SVB09829.1"/>
    </source>
</evidence>
<protein>
    <recommendedName>
        <fullName evidence="7">Major facilitator superfamily (MFS) profile domain-containing protein</fullName>
    </recommendedName>
</protein>
<dbReference type="Gene3D" id="1.20.1250.20">
    <property type="entry name" value="MFS general substrate transporter like domains"/>
    <property type="match status" value="1"/>
</dbReference>
<dbReference type="GO" id="GO:0022857">
    <property type="term" value="F:transmembrane transporter activity"/>
    <property type="evidence" value="ECO:0007669"/>
    <property type="project" value="InterPro"/>
</dbReference>
<dbReference type="Pfam" id="PF07690">
    <property type="entry name" value="MFS_1"/>
    <property type="match status" value="1"/>
</dbReference>
<feature type="non-terminal residue" evidence="8">
    <location>
        <position position="1"/>
    </location>
</feature>
<evidence type="ECO:0000256" key="3">
    <source>
        <dbReference type="ARBA" id="ARBA00022692"/>
    </source>
</evidence>
<feature type="transmembrane region" description="Helical" evidence="6">
    <location>
        <begin position="45"/>
        <end position="66"/>
    </location>
</feature>
<evidence type="ECO:0000256" key="4">
    <source>
        <dbReference type="ARBA" id="ARBA00022989"/>
    </source>
</evidence>
<feature type="transmembrane region" description="Helical" evidence="6">
    <location>
        <begin position="103"/>
        <end position="123"/>
    </location>
</feature>
<evidence type="ECO:0000256" key="2">
    <source>
        <dbReference type="ARBA" id="ARBA00022448"/>
    </source>
</evidence>
<dbReference type="PANTHER" id="PTHR23504">
    <property type="entry name" value="MAJOR FACILITATOR SUPERFAMILY DOMAIN-CONTAINING PROTEIN 10"/>
    <property type="match status" value="1"/>
</dbReference>
<evidence type="ECO:0000259" key="7">
    <source>
        <dbReference type="PROSITE" id="PS50850"/>
    </source>
</evidence>
<proteinExistence type="predicted"/>
<sequence>MPNRKLALSFIFLTALIDSIGFGILMPVLPNLYMEITGEGLAQAAIYGGWLLFAYAIMQFFFAPVLGNLSDAYGRKPVLMASMIALCVNYLIMGFAGSLLVLFIGRFVSGIGAATFSTCNAYIADTIPVEERAQYFGLTGAAFGAGFVIGPVLGGFLGEIGSRVPFFATAALIFANLIIGLLFLPESLAKENRRSFDIRRANPFAAMKQMSQFKVVFGIIGVMFLYNMGHHVLPAVWSFYGIEKFSWSPKEIGYSLGFVGICIVFVQGYLIRIAVPKFGLRRTGLIGLGF</sequence>
<dbReference type="InterPro" id="IPR020846">
    <property type="entry name" value="MFS_dom"/>
</dbReference>
<dbReference type="PROSITE" id="PS00216">
    <property type="entry name" value="SUGAR_TRANSPORT_1"/>
    <property type="match status" value="1"/>
</dbReference>
<reference evidence="8" key="1">
    <citation type="submission" date="2018-05" db="EMBL/GenBank/DDBJ databases">
        <authorList>
            <person name="Lanie J.A."/>
            <person name="Ng W.-L."/>
            <person name="Kazmierczak K.M."/>
            <person name="Andrzejewski T.M."/>
            <person name="Davidsen T.M."/>
            <person name="Wayne K.J."/>
            <person name="Tettelin H."/>
            <person name="Glass J.I."/>
            <person name="Rusch D."/>
            <person name="Podicherti R."/>
            <person name="Tsui H.-C.T."/>
            <person name="Winkler M.E."/>
        </authorList>
    </citation>
    <scope>NUCLEOTIDE SEQUENCE</scope>
</reference>
<evidence type="ECO:0000256" key="1">
    <source>
        <dbReference type="ARBA" id="ARBA00004141"/>
    </source>
</evidence>
<dbReference type="PRINTS" id="PR01035">
    <property type="entry name" value="TCRTETA"/>
</dbReference>